<dbReference type="KEGG" id="dpx:DAPPUDRAFT_256895"/>
<dbReference type="PhylomeDB" id="E9HCC6"/>
<dbReference type="EMBL" id="GL732619">
    <property type="protein sequence ID" value="EFX70634.1"/>
    <property type="molecule type" value="Genomic_DNA"/>
</dbReference>
<sequence length="346" mass="38968">MDTRKHSTAGLPQSAELMVACSFPSSLALALVSPRMAKLCATIEHALSSFPISRRRDEPCTLMHLNQLANQLQQLAENVANLQETNEESKAKSQQENLLAEVGDMKGYLELLYQQLKQEELKKIQIEEENCVLRQSIGKYSMIDSQTSWDISVKREADGISDKLSNFYSSLSPSAQLNTACLESKDKNPPAIVETSMDEFRLKISYLYQEGSIAWARPPKNGDTVVFTFHQPVLLKRFNRFKIGTGHYEYPTNKLSDATVEILLMSSDIEIKNLVVTSDDYLVVGKFDESGLAEGNIDWHTLGTVQRLRVNIHSNHQNWVVMSELSLETVPLMGENTGSEEDFESW</sequence>
<name>E9HCC6_DAPPU</name>
<dbReference type="InParanoid" id="E9HCC6"/>
<evidence type="ECO:0000256" key="1">
    <source>
        <dbReference type="SAM" id="Coils"/>
    </source>
</evidence>
<dbReference type="GO" id="GO:0005795">
    <property type="term" value="C:Golgi stack"/>
    <property type="evidence" value="ECO:0000318"/>
    <property type="project" value="GO_Central"/>
</dbReference>
<dbReference type="AlphaFoldDB" id="E9HCC6"/>
<reference evidence="3 4" key="1">
    <citation type="journal article" date="2011" name="Science">
        <title>The ecoresponsive genome of Daphnia pulex.</title>
        <authorList>
            <person name="Colbourne J.K."/>
            <person name="Pfrender M.E."/>
            <person name="Gilbert D."/>
            <person name="Thomas W.K."/>
            <person name="Tucker A."/>
            <person name="Oakley T.H."/>
            <person name="Tokishita S."/>
            <person name="Aerts A."/>
            <person name="Arnold G.J."/>
            <person name="Basu M.K."/>
            <person name="Bauer D.J."/>
            <person name="Caceres C.E."/>
            <person name="Carmel L."/>
            <person name="Casola C."/>
            <person name="Choi J.H."/>
            <person name="Detter J.C."/>
            <person name="Dong Q."/>
            <person name="Dusheyko S."/>
            <person name="Eads B.D."/>
            <person name="Frohlich T."/>
            <person name="Geiler-Samerotte K.A."/>
            <person name="Gerlach D."/>
            <person name="Hatcher P."/>
            <person name="Jogdeo S."/>
            <person name="Krijgsveld J."/>
            <person name="Kriventseva E.V."/>
            <person name="Kultz D."/>
            <person name="Laforsch C."/>
            <person name="Lindquist E."/>
            <person name="Lopez J."/>
            <person name="Manak J.R."/>
            <person name="Muller J."/>
            <person name="Pangilinan J."/>
            <person name="Patwardhan R.P."/>
            <person name="Pitluck S."/>
            <person name="Pritham E.J."/>
            <person name="Rechtsteiner A."/>
            <person name="Rho M."/>
            <person name="Rogozin I.B."/>
            <person name="Sakarya O."/>
            <person name="Salamov A."/>
            <person name="Schaack S."/>
            <person name="Shapiro H."/>
            <person name="Shiga Y."/>
            <person name="Skalitzky C."/>
            <person name="Smith Z."/>
            <person name="Souvorov A."/>
            <person name="Sung W."/>
            <person name="Tang Z."/>
            <person name="Tsuchiya D."/>
            <person name="Tu H."/>
            <person name="Vos H."/>
            <person name="Wang M."/>
            <person name="Wolf Y.I."/>
            <person name="Yamagata H."/>
            <person name="Yamada T."/>
            <person name="Ye Y."/>
            <person name="Shaw J.R."/>
            <person name="Andrews J."/>
            <person name="Crease T.J."/>
            <person name="Tang H."/>
            <person name="Lucas S.M."/>
            <person name="Robertson H.M."/>
            <person name="Bork P."/>
            <person name="Koonin E.V."/>
            <person name="Zdobnov E.M."/>
            <person name="Grigoriev I.V."/>
            <person name="Lynch M."/>
            <person name="Boore J.L."/>
        </authorList>
    </citation>
    <scope>NUCLEOTIDE SEQUENCE [LARGE SCALE GENOMIC DNA]</scope>
</reference>
<dbReference type="PANTHER" id="PTHR12062">
    <property type="entry name" value="N-ACETYLGLUCOSAMINYLTRANSFERASE VI"/>
    <property type="match status" value="1"/>
</dbReference>
<dbReference type="GO" id="GO:0005793">
    <property type="term" value="C:endoplasmic reticulum-Golgi intermediate compartment"/>
    <property type="evidence" value="ECO:0000318"/>
    <property type="project" value="GO_Central"/>
</dbReference>
<dbReference type="Proteomes" id="UP000000305">
    <property type="component" value="Unassembled WGS sequence"/>
</dbReference>
<evidence type="ECO:0000259" key="2">
    <source>
        <dbReference type="Pfam" id="PF23524"/>
    </source>
</evidence>
<dbReference type="InterPro" id="IPR056576">
    <property type="entry name" value="MGAT4_A/B/C_C"/>
</dbReference>
<feature type="domain" description="MGAT4 A/B/C C-terminal" evidence="2">
    <location>
        <begin position="192"/>
        <end position="324"/>
    </location>
</feature>
<evidence type="ECO:0000313" key="3">
    <source>
        <dbReference type="EMBL" id="EFX70634.1"/>
    </source>
</evidence>
<dbReference type="GO" id="GO:0006487">
    <property type="term" value="P:protein N-linked glycosylation"/>
    <property type="evidence" value="ECO:0000318"/>
    <property type="project" value="GO_Central"/>
</dbReference>
<accession>E9HCC6</accession>
<protein>
    <recommendedName>
        <fullName evidence="2">MGAT4 A/B/C C-terminal domain-containing protein</fullName>
    </recommendedName>
</protein>
<feature type="coiled-coil region" evidence="1">
    <location>
        <begin position="65"/>
        <end position="129"/>
    </location>
</feature>
<gene>
    <name evidence="3" type="ORF">DAPPUDRAFT_256895</name>
</gene>
<keyword evidence="4" id="KW-1185">Reference proteome</keyword>
<dbReference type="GO" id="GO:0005783">
    <property type="term" value="C:endoplasmic reticulum"/>
    <property type="evidence" value="ECO:0000318"/>
    <property type="project" value="GO_Central"/>
</dbReference>
<dbReference type="GO" id="GO:0008375">
    <property type="term" value="F:acetylglucosaminyltransferase activity"/>
    <property type="evidence" value="ECO:0000318"/>
    <property type="project" value="GO_Central"/>
</dbReference>
<dbReference type="HOGENOM" id="CLU_802306_0_0_1"/>
<dbReference type="Pfam" id="PF23524">
    <property type="entry name" value="MGAT4A_C"/>
    <property type="match status" value="1"/>
</dbReference>
<keyword evidence="1" id="KW-0175">Coiled coil</keyword>
<proteinExistence type="predicted"/>
<dbReference type="PANTHER" id="PTHR12062:SF9">
    <property type="entry name" value="ALPHA-1,3-MANNOSYL-GLYCOPROTEIN 4-BETA-N-ACETYLGLUCOSAMINYLTRANSFERASE A, ISOFORM A"/>
    <property type="match status" value="1"/>
</dbReference>
<evidence type="ECO:0000313" key="4">
    <source>
        <dbReference type="Proteomes" id="UP000000305"/>
    </source>
</evidence>
<dbReference type="InterPro" id="IPR006759">
    <property type="entry name" value="Glyco_transf_54"/>
</dbReference>
<organism evidence="3 4">
    <name type="scientific">Daphnia pulex</name>
    <name type="common">Water flea</name>
    <dbReference type="NCBI Taxonomy" id="6669"/>
    <lineage>
        <taxon>Eukaryota</taxon>
        <taxon>Metazoa</taxon>
        <taxon>Ecdysozoa</taxon>
        <taxon>Arthropoda</taxon>
        <taxon>Crustacea</taxon>
        <taxon>Branchiopoda</taxon>
        <taxon>Diplostraca</taxon>
        <taxon>Cladocera</taxon>
        <taxon>Anomopoda</taxon>
        <taxon>Daphniidae</taxon>
        <taxon>Daphnia</taxon>
    </lineage>
</organism>
<dbReference type="OrthoDB" id="2016523at2759"/>